<dbReference type="SUPFAM" id="SSF53335">
    <property type="entry name" value="S-adenosyl-L-methionine-dependent methyltransferases"/>
    <property type="match status" value="1"/>
</dbReference>
<evidence type="ECO:0000313" key="17">
    <source>
        <dbReference type="EMBL" id="CAK5274435.1"/>
    </source>
</evidence>
<dbReference type="SUPFAM" id="SSF57667">
    <property type="entry name" value="beta-beta-alpha zinc fingers"/>
    <property type="match status" value="1"/>
</dbReference>
<evidence type="ECO:0000259" key="14">
    <source>
        <dbReference type="Pfam" id="PF08241"/>
    </source>
</evidence>
<feature type="domain" description="Protein arginine N-methyltransferase" evidence="16">
    <location>
        <begin position="453"/>
        <end position="513"/>
    </location>
</feature>
<evidence type="ECO:0000313" key="18">
    <source>
        <dbReference type="Proteomes" id="UP001295794"/>
    </source>
</evidence>
<dbReference type="Pfam" id="PF22528">
    <property type="entry name" value="PRMT_C"/>
    <property type="match status" value="2"/>
</dbReference>
<evidence type="ECO:0000256" key="12">
    <source>
        <dbReference type="PROSITE-ProRule" id="PRU01015"/>
    </source>
</evidence>
<comment type="subcellular location">
    <subcellularLocation>
        <location evidence="1">Cytoplasm</location>
        <location evidence="1">Cytosol</location>
    </subcellularLocation>
</comment>
<keyword evidence="5 12" id="KW-0808">Transferase</keyword>
<evidence type="ECO:0000256" key="6">
    <source>
        <dbReference type="ARBA" id="ARBA00022691"/>
    </source>
</evidence>
<dbReference type="Gene3D" id="2.70.160.11">
    <property type="entry name" value="Hnrnp arginine n-methyltransferase1"/>
    <property type="match status" value="1"/>
</dbReference>
<feature type="compositionally biased region" description="Acidic residues" evidence="13">
    <location>
        <begin position="26"/>
        <end position="36"/>
    </location>
</feature>
<feature type="domain" description="Methyltransferase type 11" evidence="14">
    <location>
        <begin position="210"/>
        <end position="299"/>
    </location>
</feature>
<protein>
    <recommendedName>
        <fullName evidence="2">type I protein arginine methyltransferase</fullName>
        <ecNumber evidence="2">2.1.1.319</ecNumber>
    </recommendedName>
</protein>
<dbReference type="EC" id="2.1.1.319" evidence="2"/>
<evidence type="ECO:0000256" key="9">
    <source>
        <dbReference type="ARBA" id="ARBA00022833"/>
    </source>
</evidence>
<feature type="domain" description="Protein arginine N-methyltransferase" evidence="16">
    <location>
        <begin position="307"/>
        <end position="406"/>
    </location>
</feature>
<evidence type="ECO:0000256" key="8">
    <source>
        <dbReference type="ARBA" id="ARBA00022771"/>
    </source>
</evidence>
<comment type="catalytic activity">
    <reaction evidence="11">
        <text>L-arginyl-[protein] + S-adenosyl-L-methionine = N(omega)-methyl-L-arginyl-[protein] + S-adenosyl-L-homocysteine + H(+)</text>
        <dbReference type="Rhea" id="RHEA:48100"/>
        <dbReference type="Rhea" id="RHEA-COMP:10532"/>
        <dbReference type="Rhea" id="RHEA-COMP:11990"/>
        <dbReference type="ChEBI" id="CHEBI:15378"/>
        <dbReference type="ChEBI" id="CHEBI:29965"/>
        <dbReference type="ChEBI" id="CHEBI:57856"/>
        <dbReference type="ChEBI" id="CHEBI:59789"/>
        <dbReference type="ChEBI" id="CHEBI:65280"/>
    </reaction>
    <physiologicalReaction direction="left-to-right" evidence="11">
        <dbReference type="Rhea" id="RHEA:48101"/>
    </physiologicalReaction>
</comment>
<organism evidence="17 18">
    <name type="scientific">Mycena citricolor</name>
    <dbReference type="NCBI Taxonomy" id="2018698"/>
    <lineage>
        <taxon>Eukaryota</taxon>
        <taxon>Fungi</taxon>
        <taxon>Dikarya</taxon>
        <taxon>Basidiomycota</taxon>
        <taxon>Agaricomycotina</taxon>
        <taxon>Agaricomycetes</taxon>
        <taxon>Agaricomycetidae</taxon>
        <taxon>Agaricales</taxon>
        <taxon>Marasmiineae</taxon>
        <taxon>Mycenaceae</taxon>
        <taxon>Mycena</taxon>
    </lineage>
</organism>
<evidence type="ECO:0000256" key="10">
    <source>
        <dbReference type="ARBA" id="ARBA00047384"/>
    </source>
</evidence>
<name>A0AAD2Q4D2_9AGAR</name>
<evidence type="ECO:0000256" key="4">
    <source>
        <dbReference type="ARBA" id="ARBA00022603"/>
    </source>
</evidence>
<dbReference type="Pfam" id="PF08241">
    <property type="entry name" value="Methyltransf_11"/>
    <property type="match status" value="1"/>
</dbReference>
<dbReference type="AlphaFoldDB" id="A0AAD2Q4D2"/>
<dbReference type="InterPro" id="IPR025799">
    <property type="entry name" value="Arg_MeTrfase"/>
</dbReference>
<accession>A0AAD2Q4D2</accession>
<dbReference type="InterPro" id="IPR029063">
    <property type="entry name" value="SAM-dependent_MTases_sf"/>
</dbReference>
<dbReference type="Gene3D" id="3.40.50.150">
    <property type="entry name" value="Vaccinia Virus protein VP39"/>
    <property type="match status" value="1"/>
</dbReference>
<dbReference type="GO" id="GO:0005829">
    <property type="term" value="C:cytosol"/>
    <property type="evidence" value="ECO:0007669"/>
    <property type="project" value="UniProtKB-SubCell"/>
</dbReference>
<proteinExistence type="predicted"/>
<dbReference type="Pfam" id="PF21137">
    <property type="entry name" value="ANM3_C2H2_Zf"/>
    <property type="match status" value="1"/>
</dbReference>
<dbReference type="GO" id="GO:0042054">
    <property type="term" value="F:histone methyltransferase activity"/>
    <property type="evidence" value="ECO:0007669"/>
    <property type="project" value="TreeGrafter"/>
</dbReference>
<dbReference type="InterPro" id="IPR055135">
    <property type="entry name" value="PRMT_dom"/>
</dbReference>
<feature type="domain" description="Protein arginine N-methyltransferase 3-like C2H2 zinc finger" evidence="15">
    <location>
        <begin position="74"/>
        <end position="120"/>
    </location>
</feature>
<evidence type="ECO:0000256" key="11">
    <source>
        <dbReference type="ARBA" id="ARBA00049303"/>
    </source>
</evidence>
<dbReference type="PANTHER" id="PTHR11006">
    <property type="entry name" value="PROTEIN ARGININE N-METHYLTRANSFERASE"/>
    <property type="match status" value="1"/>
</dbReference>
<dbReference type="InterPro" id="IPR013216">
    <property type="entry name" value="Methyltransf_11"/>
</dbReference>
<evidence type="ECO:0000259" key="15">
    <source>
        <dbReference type="Pfam" id="PF21137"/>
    </source>
</evidence>
<evidence type="ECO:0000256" key="7">
    <source>
        <dbReference type="ARBA" id="ARBA00022723"/>
    </source>
</evidence>
<sequence length="530" mass="58800">MSVRLPPIPSGNHSDSGSCSSSSSSDGEEETWDDWVSESGAGPCKSLFDETVLESAKSAGEHDKVTHGVDLDALCARFKLDTYQRIRFINYMRKTKPSPADVLALTGSEALFTSDEYLQPVIEDDPLLQIEPEDWSDSDAESSTDPVKRIRALERKLAAAQQDLIDYRQLVSKQLDVPALIAAVNEPTAAGKAPTRDDDSHYFQSYAENARAGAKRVFAVDASDVAEKADRIVHENGMEHIIKVVRGKIEDVVLPFDDGEEQKVDIIVSEWMGYALLYESMLDSVLVARDRFLKPGGVLAPSQMRMMFALCDGSDIVKERIKYWDDVYGFDLSPMAEHVADEAIVDVVGPETTLSVPYCDLYLQNITPRNLSFVSPFTLTCTSIRRTKITSFILYFDTFFAPDGQPISENEEVRVVKTGEAMVTDVWPVGGRPAPMRRASSQFSPDGEPKPLKITSFSTGPQSVPTHWKQTLFLLRDPIVAEEGSVVTGHFHCKKSDANSRELDVEIHYAVRSPDAEQPGDTVVQMYKVR</sequence>
<keyword evidence="4 12" id="KW-0489">Methyltransferase</keyword>
<dbReference type="PROSITE" id="PS51678">
    <property type="entry name" value="SAM_MT_PRMT"/>
    <property type="match status" value="1"/>
</dbReference>
<feature type="region of interest" description="Disordered" evidence="13">
    <location>
        <begin position="1"/>
        <end position="39"/>
    </location>
</feature>
<comment type="catalytic activity">
    <reaction evidence="10">
        <text>L-arginyl-[protein] + 2 S-adenosyl-L-methionine = N(omega),N(omega)-dimethyl-L-arginyl-[protein] + 2 S-adenosyl-L-homocysteine + 2 H(+)</text>
        <dbReference type="Rhea" id="RHEA:48096"/>
        <dbReference type="Rhea" id="RHEA-COMP:10532"/>
        <dbReference type="Rhea" id="RHEA-COMP:11991"/>
        <dbReference type="ChEBI" id="CHEBI:15378"/>
        <dbReference type="ChEBI" id="CHEBI:29965"/>
        <dbReference type="ChEBI" id="CHEBI:57856"/>
        <dbReference type="ChEBI" id="CHEBI:59789"/>
        <dbReference type="ChEBI" id="CHEBI:61897"/>
        <dbReference type="EC" id="2.1.1.319"/>
    </reaction>
    <physiologicalReaction direction="left-to-right" evidence="10">
        <dbReference type="Rhea" id="RHEA:48097"/>
    </physiologicalReaction>
</comment>
<dbReference type="EMBL" id="CAVNYO010000402">
    <property type="protein sequence ID" value="CAK5274435.1"/>
    <property type="molecule type" value="Genomic_DNA"/>
</dbReference>
<dbReference type="PANTHER" id="PTHR11006:SF53">
    <property type="entry name" value="PROTEIN ARGININE N-METHYLTRANSFERASE 3"/>
    <property type="match status" value="1"/>
</dbReference>
<evidence type="ECO:0000256" key="5">
    <source>
        <dbReference type="ARBA" id="ARBA00022679"/>
    </source>
</evidence>
<dbReference type="Proteomes" id="UP001295794">
    <property type="component" value="Unassembled WGS sequence"/>
</dbReference>
<keyword evidence="18" id="KW-1185">Reference proteome</keyword>
<keyword evidence="3" id="KW-0963">Cytoplasm</keyword>
<keyword evidence="9" id="KW-0862">Zinc</keyword>
<dbReference type="GO" id="GO:0035242">
    <property type="term" value="F:protein-arginine omega-N asymmetric methyltransferase activity"/>
    <property type="evidence" value="ECO:0007669"/>
    <property type="project" value="UniProtKB-EC"/>
</dbReference>
<dbReference type="GO" id="GO:0008270">
    <property type="term" value="F:zinc ion binding"/>
    <property type="evidence" value="ECO:0007669"/>
    <property type="project" value="UniProtKB-KW"/>
</dbReference>
<keyword evidence="8" id="KW-0863">Zinc-finger</keyword>
<dbReference type="InterPro" id="IPR049482">
    <property type="entry name" value="ANM3-like_C2H2_Zf"/>
</dbReference>
<evidence type="ECO:0000256" key="13">
    <source>
        <dbReference type="SAM" id="MobiDB-lite"/>
    </source>
</evidence>
<dbReference type="GO" id="GO:0005634">
    <property type="term" value="C:nucleus"/>
    <property type="evidence" value="ECO:0007669"/>
    <property type="project" value="TreeGrafter"/>
</dbReference>
<evidence type="ECO:0000256" key="2">
    <source>
        <dbReference type="ARBA" id="ARBA00011925"/>
    </source>
</evidence>
<dbReference type="GO" id="GO:0032259">
    <property type="term" value="P:methylation"/>
    <property type="evidence" value="ECO:0007669"/>
    <property type="project" value="UniProtKB-KW"/>
</dbReference>
<evidence type="ECO:0000259" key="16">
    <source>
        <dbReference type="Pfam" id="PF22528"/>
    </source>
</evidence>
<keyword evidence="7" id="KW-0479">Metal-binding</keyword>
<comment type="caution">
    <text evidence="17">The sequence shown here is derived from an EMBL/GenBank/DDBJ whole genome shotgun (WGS) entry which is preliminary data.</text>
</comment>
<feature type="compositionally biased region" description="Low complexity" evidence="13">
    <location>
        <begin position="14"/>
        <end position="25"/>
    </location>
</feature>
<dbReference type="InterPro" id="IPR036236">
    <property type="entry name" value="Znf_C2H2_sf"/>
</dbReference>
<keyword evidence="6 12" id="KW-0949">S-adenosyl-L-methionine</keyword>
<evidence type="ECO:0000256" key="3">
    <source>
        <dbReference type="ARBA" id="ARBA00022490"/>
    </source>
</evidence>
<gene>
    <name evidence="17" type="ORF">MYCIT1_LOCUS21652</name>
</gene>
<evidence type="ECO:0000256" key="1">
    <source>
        <dbReference type="ARBA" id="ARBA00004514"/>
    </source>
</evidence>
<dbReference type="CDD" id="cd02440">
    <property type="entry name" value="AdoMet_MTases"/>
    <property type="match status" value="1"/>
</dbReference>
<reference evidence="17" key="1">
    <citation type="submission" date="2023-11" db="EMBL/GenBank/DDBJ databases">
        <authorList>
            <person name="De Vega J J."/>
            <person name="De Vega J J."/>
        </authorList>
    </citation>
    <scope>NUCLEOTIDE SEQUENCE</scope>
</reference>